<keyword evidence="2" id="KW-1185">Reference proteome</keyword>
<dbReference type="EMBL" id="JAKZGS010000003">
    <property type="protein sequence ID" value="MCH7397328.1"/>
    <property type="molecule type" value="Genomic_DNA"/>
</dbReference>
<evidence type="ECO:0000313" key="1">
    <source>
        <dbReference type="EMBL" id="MCH7397328.1"/>
    </source>
</evidence>
<organism evidence="1 2">
    <name type="scientific">Belliella calami</name>
    <dbReference type="NCBI Taxonomy" id="2923436"/>
    <lineage>
        <taxon>Bacteria</taxon>
        <taxon>Pseudomonadati</taxon>
        <taxon>Bacteroidota</taxon>
        <taxon>Cytophagia</taxon>
        <taxon>Cytophagales</taxon>
        <taxon>Cyclobacteriaceae</taxon>
        <taxon>Belliella</taxon>
    </lineage>
</organism>
<comment type="caution">
    <text evidence="1">The sequence shown here is derived from an EMBL/GenBank/DDBJ whole genome shotgun (WGS) entry which is preliminary data.</text>
</comment>
<dbReference type="RefSeq" id="WP_241273845.1">
    <property type="nucleotide sequence ID" value="NZ_JAKZGS010000003.1"/>
</dbReference>
<evidence type="ECO:0008006" key="3">
    <source>
        <dbReference type="Google" id="ProtNLM"/>
    </source>
</evidence>
<accession>A0ABS9UM53</accession>
<sequence length="74" mass="8576">MLGITKTISVRLGIKLHIGLETPCFVMRHIKLRRGIYHDVNSYINDLANRKLARLLVFQYQLKKNGFGGEKQLH</sequence>
<dbReference type="Proteomes" id="UP001165488">
    <property type="component" value="Unassembled WGS sequence"/>
</dbReference>
<evidence type="ECO:0000313" key="2">
    <source>
        <dbReference type="Proteomes" id="UP001165488"/>
    </source>
</evidence>
<proteinExistence type="predicted"/>
<name>A0ABS9UM53_9BACT</name>
<gene>
    <name evidence="1" type="ORF">MM236_04980</name>
</gene>
<protein>
    <recommendedName>
        <fullName evidence="3">Transposase DDE domain-containing protein</fullName>
    </recommendedName>
</protein>
<reference evidence="1" key="1">
    <citation type="submission" date="2022-03" db="EMBL/GenBank/DDBJ databases">
        <title>De novo assembled genomes of Belliella spp. (Cyclobacteriaceae) strains.</title>
        <authorList>
            <person name="Szabo A."/>
            <person name="Korponai K."/>
            <person name="Felfoldi T."/>
        </authorList>
    </citation>
    <scope>NUCLEOTIDE SEQUENCE</scope>
    <source>
        <strain evidence="1">DSM 107340</strain>
    </source>
</reference>